<evidence type="ECO:0000256" key="1">
    <source>
        <dbReference type="ARBA" id="ARBA00038184"/>
    </source>
</evidence>
<evidence type="ECO:0000256" key="2">
    <source>
        <dbReference type="SAM" id="Phobius"/>
    </source>
</evidence>
<feature type="transmembrane region" description="Helical" evidence="2">
    <location>
        <begin position="74"/>
        <end position="92"/>
    </location>
</feature>
<name>A0A7S3PYN7_9STRA</name>
<keyword evidence="2" id="KW-1133">Transmembrane helix</keyword>
<evidence type="ECO:0000259" key="3">
    <source>
        <dbReference type="Pfam" id="PF13472"/>
    </source>
</evidence>
<comment type="similarity">
    <text evidence="1">Belongs to the 'GDSL' lipolytic enzyme family. Platelet-activating factor acetylhydrolase IB beta/gamma subunits subfamily.</text>
</comment>
<dbReference type="InterPro" id="IPR013830">
    <property type="entry name" value="SGNH_hydro"/>
</dbReference>
<dbReference type="PANTHER" id="PTHR11852:SF0">
    <property type="entry name" value="PLATELET-ACTIVATING FACTOR ACETYLHYDROLASE IB SUBUNIT BETA HOMOLOG"/>
    <property type="match status" value="1"/>
</dbReference>
<keyword evidence="2" id="KW-0472">Membrane</keyword>
<dbReference type="EMBL" id="HBIO01006373">
    <property type="protein sequence ID" value="CAE0459812.1"/>
    <property type="molecule type" value="Transcribed_RNA"/>
</dbReference>
<dbReference type="AlphaFoldDB" id="A0A7S3PYN7"/>
<sequence>MPTSADSKKDGSSRVAFEMESLRQPLVRASIKKRRAGVDTIPLPCERGKSRTDRCSTAETKFSRFWNLMQKWKFLLYPAFAAILVILFQTATTIRFEKEIASGSIAVTKYSSINSQDDLKEISSDLKSLCFPGQEKKCKCLDPMQPGGREGKLHWLKAVQENKDAASSSEHEDADVVFYGDSITEGWKGTSYGFPNGRKDNNLAVYNSLFSLEDGGKYKGLTLGISGDRSVDLLWRLQNGELNDHLNPKVFWLLVGTNDMGNSWCSPEATTIGILRVVEEIRARKPGITIVINAIFPRSFMKNGHVLKKHLGPPGRYSPPLWPAIQAINSQLKEYSDSHEDIEFFDSNDLFFKDDKQLKLNQHLMYDFLHPSSVGYKLWGDRIVQKLDELFSSSR</sequence>
<evidence type="ECO:0000313" key="4">
    <source>
        <dbReference type="EMBL" id="CAE0459812.1"/>
    </source>
</evidence>
<dbReference type="Gene3D" id="3.40.50.1110">
    <property type="entry name" value="SGNH hydrolase"/>
    <property type="match status" value="1"/>
</dbReference>
<dbReference type="Pfam" id="PF13472">
    <property type="entry name" value="Lipase_GDSL_2"/>
    <property type="match status" value="1"/>
</dbReference>
<dbReference type="InterPro" id="IPR036514">
    <property type="entry name" value="SGNH_hydro_sf"/>
</dbReference>
<keyword evidence="2" id="KW-0812">Transmembrane</keyword>
<accession>A0A7S3PYN7</accession>
<protein>
    <recommendedName>
        <fullName evidence="3">SGNH hydrolase-type esterase domain-containing protein</fullName>
    </recommendedName>
</protein>
<organism evidence="4">
    <name type="scientific">Chaetoceros debilis</name>
    <dbReference type="NCBI Taxonomy" id="122233"/>
    <lineage>
        <taxon>Eukaryota</taxon>
        <taxon>Sar</taxon>
        <taxon>Stramenopiles</taxon>
        <taxon>Ochrophyta</taxon>
        <taxon>Bacillariophyta</taxon>
        <taxon>Coscinodiscophyceae</taxon>
        <taxon>Chaetocerotophycidae</taxon>
        <taxon>Chaetocerotales</taxon>
        <taxon>Chaetocerotaceae</taxon>
        <taxon>Chaetoceros</taxon>
    </lineage>
</organism>
<reference evidence="4" key="1">
    <citation type="submission" date="2021-01" db="EMBL/GenBank/DDBJ databases">
        <authorList>
            <person name="Corre E."/>
            <person name="Pelletier E."/>
            <person name="Niang G."/>
            <person name="Scheremetjew M."/>
            <person name="Finn R."/>
            <person name="Kale V."/>
            <person name="Holt S."/>
            <person name="Cochrane G."/>
            <person name="Meng A."/>
            <person name="Brown T."/>
            <person name="Cohen L."/>
        </authorList>
    </citation>
    <scope>NUCLEOTIDE SEQUENCE</scope>
    <source>
        <strain evidence="4">MM31A-1</strain>
    </source>
</reference>
<proteinExistence type="inferred from homology"/>
<dbReference type="SUPFAM" id="SSF52266">
    <property type="entry name" value="SGNH hydrolase"/>
    <property type="match status" value="1"/>
</dbReference>
<gene>
    <name evidence="4" type="ORF">CDEB00056_LOCUS4653</name>
</gene>
<feature type="domain" description="SGNH hydrolase-type esterase" evidence="3">
    <location>
        <begin position="178"/>
        <end position="378"/>
    </location>
</feature>
<dbReference type="PANTHER" id="PTHR11852">
    <property type="entry name" value="PLATELET-ACTIVATING FACTOR ACETYLHYDROLASE"/>
    <property type="match status" value="1"/>
</dbReference>